<accession>A0A2V4AZJ0</accession>
<dbReference type="Proteomes" id="UP000249915">
    <property type="component" value="Unassembled WGS sequence"/>
</dbReference>
<organism evidence="2 3">
    <name type="scientific">Prauserella muralis</name>
    <dbReference type="NCBI Taxonomy" id="588067"/>
    <lineage>
        <taxon>Bacteria</taxon>
        <taxon>Bacillati</taxon>
        <taxon>Actinomycetota</taxon>
        <taxon>Actinomycetes</taxon>
        <taxon>Pseudonocardiales</taxon>
        <taxon>Pseudonocardiaceae</taxon>
        <taxon>Prauserella</taxon>
    </lineage>
</organism>
<evidence type="ECO:0000256" key="1">
    <source>
        <dbReference type="SAM" id="Phobius"/>
    </source>
</evidence>
<dbReference type="AlphaFoldDB" id="A0A2V4AZJ0"/>
<name>A0A2V4AZJ0_9PSEU</name>
<keyword evidence="3" id="KW-1185">Reference proteome</keyword>
<keyword evidence="1" id="KW-0812">Transmembrane</keyword>
<reference evidence="2 3" key="1">
    <citation type="submission" date="2016-07" db="EMBL/GenBank/DDBJ databases">
        <title>Draft genome sequence of Prauserella muralis DSM 45305, isolated from a mould-covered wall in an indoor environment.</title>
        <authorList>
            <person name="Ruckert C."/>
            <person name="Albersmeier A."/>
            <person name="Jiang C.-L."/>
            <person name="Jiang Y."/>
            <person name="Kalinowski J."/>
            <person name="Schneider O."/>
            <person name="Winkler A."/>
            <person name="Zotchev S.B."/>
        </authorList>
    </citation>
    <scope>NUCLEOTIDE SEQUENCE [LARGE SCALE GENOMIC DNA]</scope>
    <source>
        <strain evidence="2 3">DSM 45305</strain>
    </source>
</reference>
<protein>
    <submittedName>
        <fullName evidence="2">Uncharacterized protein</fullName>
    </submittedName>
</protein>
<keyword evidence="1" id="KW-0472">Membrane</keyword>
<sequence length="147" mass="16278">MMMPMLIVDTDSAEVEIVTVPGDSPTDTLLRMLVTQVEKANTATESLRSSLHEEIAAMNVSLAGLAKEVRDQLPTIAVLTRRADEQERAQRDLEDRFGRELQAIRDQRMQDRDDRKWTTSQRVTLVGIAVTALVAVVFGILSLTIGG</sequence>
<dbReference type="EMBL" id="MASW01000002">
    <property type="protein sequence ID" value="PXY27441.1"/>
    <property type="molecule type" value="Genomic_DNA"/>
</dbReference>
<gene>
    <name evidence="2" type="ORF">BAY60_13485</name>
</gene>
<evidence type="ECO:0000313" key="2">
    <source>
        <dbReference type="EMBL" id="PXY27441.1"/>
    </source>
</evidence>
<feature type="transmembrane region" description="Helical" evidence="1">
    <location>
        <begin position="123"/>
        <end position="145"/>
    </location>
</feature>
<evidence type="ECO:0000313" key="3">
    <source>
        <dbReference type="Proteomes" id="UP000249915"/>
    </source>
</evidence>
<comment type="caution">
    <text evidence="2">The sequence shown here is derived from an EMBL/GenBank/DDBJ whole genome shotgun (WGS) entry which is preliminary data.</text>
</comment>
<proteinExistence type="predicted"/>
<keyword evidence="1" id="KW-1133">Transmembrane helix</keyword>